<dbReference type="AlphaFoldDB" id="A0A2G5HV38"/>
<organism evidence="2 4">
    <name type="scientific">Cercospora beticola</name>
    <name type="common">Sugarbeet leaf spot fungus</name>
    <dbReference type="NCBI Taxonomy" id="122368"/>
    <lineage>
        <taxon>Eukaryota</taxon>
        <taxon>Fungi</taxon>
        <taxon>Dikarya</taxon>
        <taxon>Ascomycota</taxon>
        <taxon>Pezizomycotina</taxon>
        <taxon>Dothideomycetes</taxon>
        <taxon>Dothideomycetidae</taxon>
        <taxon>Mycosphaerellales</taxon>
        <taxon>Mycosphaerellaceae</taxon>
        <taxon>Cercospora</taxon>
    </lineage>
</organism>
<evidence type="ECO:0000313" key="2">
    <source>
        <dbReference type="EMBL" id="PIA96153.1"/>
    </source>
</evidence>
<keyword evidence="5" id="KW-1185">Reference proteome</keyword>
<reference evidence="3 5" key="2">
    <citation type="submission" date="2023-09" db="EMBL/GenBank/DDBJ databases">
        <title>Complete-Gapless Cercospora beticola genome.</title>
        <authorList>
            <person name="Wyatt N.A."/>
            <person name="Spanner R.E."/>
            <person name="Bolton M.D."/>
        </authorList>
    </citation>
    <scope>NUCLEOTIDE SEQUENCE [LARGE SCALE GENOMIC DNA]</scope>
    <source>
        <strain evidence="3">Cb09-40</strain>
    </source>
</reference>
<evidence type="ECO:0000313" key="3">
    <source>
        <dbReference type="EMBL" id="WPB07036.1"/>
    </source>
</evidence>
<dbReference type="GO" id="GO:0008237">
    <property type="term" value="F:metallopeptidase activity"/>
    <property type="evidence" value="ECO:0007669"/>
    <property type="project" value="InterPro"/>
</dbReference>
<keyword evidence="1" id="KW-0732">Signal</keyword>
<name>A0A2G5HV38_CERBT</name>
<proteinExistence type="predicted"/>
<reference evidence="2 4" key="1">
    <citation type="submission" date="2015-10" db="EMBL/GenBank/DDBJ databases">
        <title>The cercosporin biosynthetic gene cluster was horizontally transferred to several fungal lineages and shown to be expanded in Cercospora beticola based on microsynteny with recipient genomes.</title>
        <authorList>
            <person name="De Jonge R."/>
            <person name="Ebert M.K."/>
            <person name="Suttle J.C."/>
            <person name="Jurick Ii W.M."/>
            <person name="Secor G.A."/>
            <person name="Thomma B.P."/>
            <person name="Van De Peer Y."/>
            <person name="Bolton M.D."/>
        </authorList>
    </citation>
    <scope>NUCLEOTIDE SEQUENCE [LARGE SCALE GENOMIC DNA]</scope>
    <source>
        <strain evidence="2 4">09-40</strain>
    </source>
</reference>
<dbReference type="Gene3D" id="3.40.390.10">
    <property type="entry name" value="Collagenase (Catalytic Domain)"/>
    <property type="match status" value="1"/>
</dbReference>
<gene>
    <name evidence="2" type="ORF">CB0940_10327</name>
    <name evidence="3" type="ORF">RHO25_011696</name>
</gene>
<sequence length="313" mass="35296">MHSFIRAVSFLCLFLFSGTRAYEIHDSCALPTKLLVRQAANQAFDMARLALQELQASPRDPDVNRLLGLLFAKKDEDPTTMDVRRLRDIYDNILLAAAEDEARPHPTDTSPLQNVMIYCNEDRFQKRADGTWVDTGMNSIYLAWYYGSCVSHSLAGRAVFENHPSQITICPWLFQWARQRKYKKYADMQGGIAKAWTKRTLQATLRALGREDGIDKMRLLDQTILHELTHTLVGGRSLDVKVAGLLGSEKSYGWKNCLALAKNGGMHPEDDKLPRTALDNADSLALFGLAVKLLREQTPLYVLENGGLTNRRP</sequence>
<dbReference type="Proteomes" id="UP000230605">
    <property type="component" value="Chromosome 8"/>
</dbReference>
<dbReference type="InterPro" id="IPR024079">
    <property type="entry name" value="MetalloPept_cat_dom_sf"/>
</dbReference>
<dbReference type="OrthoDB" id="4507347at2759"/>
<evidence type="ECO:0008006" key="6">
    <source>
        <dbReference type="Google" id="ProtNLM"/>
    </source>
</evidence>
<evidence type="ECO:0000313" key="5">
    <source>
        <dbReference type="Proteomes" id="UP001302367"/>
    </source>
</evidence>
<dbReference type="EMBL" id="CP134191">
    <property type="protein sequence ID" value="WPB07036.1"/>
    <property type="molecule type" value="Genomic_DNA"/>
</dbReference>
<dbReference type="EMBL" id="LKMD01000103">
    <property type="protein sequence ID" value="PIA96153.1"/>
    <property type="molecule type" value="Genomic_DNA"/>
</dbReference>
<dbReference type="Proteomes" id="UP001302367">
    <property type="component" value="Chromosome 8"/>
</dbReference>
<evidence type="ECO:0000313" key="4">
    <source>
        <dbReference type="Proteomes" id="UP000230605"/>
    </source>
</evidence>
<evidence type="ECO:0000256" key="1">
    <source>
        <dbReference type="SAM" id="SignalP"/>
    </source>
</evidence>
<accession>A0A2G5HV38</accession>
<feature type="chain" id="PRO_5013734244" description="Lysine-specific metallo-endopeptidase domain-containing protein" evidence="1">
    <location>
        <begin position="22"/>
        <end position="313"/>
    </location>
</feature>
<protein>
    <recommendedName>
        <fullName evidence="6">Lysine-specific metallo-endopeptidase domain-containing protein</fullName>
    </recommendedName>
</protein>
<feature type="signal peptide" evidence="1">
    <location>
        <begin position="1"/>
        <end position="21"/>
    </location>
</feature>